<dbReference type="Pfam" id="PF01230">
    <property type="entry name" value="HIT"/>
    <property type="match status" value="1"/>
</dbReference>
<accession>A0A520MSV8</accession>
<dbReference type="AlphaFoldDB" id="A0A520MSV8"/>
<feature type="domain" description="HIT" evidence="4">
    <location>
        <begin position="5"/>
        <end position="113"/>
    </location>
</feature>
<dbReference type="PANTHER" id="PTHR23089">
    <property type="entry name" value="HISTIDINE TRIAD HIT PROTEIN"/>
    <property type="match status" value="1"/>
</dbReference>
<gene>
    <name evidence="5" type="ORF">EVA99_01905</name>
</gene>
<dbReference type="PRINTS" id="PR00332">
    <property type="entry name" value="HISTRIAD"/>
</dbReference>
<sequence>MSDSIFTKIKNKEIPGNIVHEDDICFAIEDINPQAPVHVLIIPHKEIDKVSNASVEDISILGHLIYVSKKIAAKYNLNDNYRLTINNGAEAGQSVFHIHVHLLGGRSLNWPPG</sequence>
<dbReference type="InterPro" id="IPR001310">
    <property type="entry name" value="Histidine_triad_HIT"/>
</dbReference>
<dbReference type="InterPro" id="IPR036265">
    <property type="entry name" value="HIT-like_sf"/>
</dbReference>
<name>A0A520MSV8_9GAMM</name>
<evidence type="ECO:0000313" key="5">
    <source>
        <dbReference type="EMBL" id="RZO24277.1"/>
    </source>
</evidence>
<dbReference type="CDD" id="cd01276">
    <property type="entry name" value="PKCI_related"/>
    <property type="match status" value="1"/>
</dbReference>
<dbReference type="EMBL" id="SHBL01000010">
    <property type="protein sequence ID" value="RZO24277.1"/>
    <property type="molecule type" value="Genomic_DNA"/>
</dbReference>
<comment type="caution">
    <text evidence="5">The sequence shown here is derived from an EMBL/GenBank/DDBJ whole genome shotgun (WGS) entry which is preliminary data.</text>
</comment>
<evidence type="ECO:0000256" key="1">
    <source>
        <dbReference type="PIRSR" id="PIRSR601310-1"/>
    </source>
</evidence>
<evidence type="ECO:0000313" key="6">
    <source>
        <dbReference type="Proteomes" id="UP000320146"/>
    </source>
</evidence>
<feature type="active site" description="Tele-AMP-histidine intermediate" evidence="1">
    <location>
        <position position="99"/>
    </location>
</feature>
<evidence type="ECO:0000256" key="3">
    <source>
        <dbReference type="PROSITE-ProRule" id="PRU00464"/>
    </source>
</evidence>
<evidence type="ECO:0000259" key="4">
    <source>
        <dbReference type="PROSITE" id="PS51084"/>
    </source>
</evidence>
<dbReference type="PROSITE" id="PS00892">
    <property type="entry name" value="HIT_1"/>
    <property type="match status" value="1"/>
</dbReference>
<dbReference type="InterPro" id="IPR019808">
    <property type="entry name" value="Histidine_triad_CS"/>
</dbReference>
<organism evidence="5 6">
    <name type="scientific">SAR86 cluster bacterium</name>
    <dbReference type="NCBI Taxonomy" id="2030880"/>
    <lineage>
        <taxon>Bacteria</taxon>
        <taxon>Pseudomonadati</taxon>
        <taxon>Pseudomonadota</taxon>
        <taxon>Gammaproteobacteria</taxon>
        <taxon>SAR86 cluster</taxon>
    </lineage>
</organism>
<evidence type="ECO:0000256" key="2">
    <source>
        <dbReference type="PIRSR" id="PIRSR601310-3"/>
    </source>
</evidence>
<reference evidence="5 6" key="1">
    <citation type="submission" date="2019-02" db="EMBL/GenBank/DDBJ databases">
        <title>Prokaryotic population dynamics and viral predation in marine succession experiment using metagenomics: the confinement effect.</title>
        <authorList>
            <person name="Haro-Moreno J.M."/>
            <person name="Rodriguez-Valera F."/>
            <person name="Lopez-Perez M."/>
        </authorList>
    </citation>
    <scope>NUCLEOTIDE SEQUENCE [LARGE SCALE GENOMIC DNA]</scope>
    <source>
        <strain evidence="5">MED-G166</strain>
    </source>
</reference>
<dbReference type="Proteomes" id="UP000320146">
    <property type="component" value="Unassembled WGS sequence"/>
</dbReference>
<dbReference type="GO" id="GO:0003824">
    <property type="term" value="F:catalytic activity"/>
    <property type="evidence" value="ECO:0007669"/>
    <property type="project" value="InterPro"/>
</dbReference>
<protein>
    <submittedName>
        <fullName evidence="5">Histidine triad nucleotide-binding protein</fullName>
    </submittedName>
</protein>
<dbReference type="InterPro" id="IPR011146">
    <property type="entry name" value="HIT-like"/>
</dbReference>
<proteinExistence type="predicted"/>
<dbReference type="SUPFAM" id="SSF54197">
    <property type="entry name" value="HIT-like"/>
    <property type="match status" value="1"/>
</dbReference>
<dbReference type="PROSITE" id="PS51084">
    <property type="entry name" value="HIT_2"/>
    <property type="match status" value="1"/>
</dbReference>
<dbReference type="FunFam" id="3.30.428.10:FF:000005">
    <property type="entry name" value="Histidine triad nucleotide-binding protein 1"/>
    <property type="match status" value="1"/>
</dbReference>
<dbReference type="Gene3D" id="3.30.428.10">
    <property type="entry name" value="HIT-like"/>
    <property type="match status" value="1"/>
</dbReference>
<feature type="short sequence motif" description="Histidine triad motif" evidence="2 3">
    <location>
        <begin position="97"/>
        <end position="101"/>
    </location>
</feature>